<keyword evidence="3" id="KW-0804">Transcription</keyword>
<dbReference type="Gene3D" id="1.10.10.10">
    <property type="entry name" value="Winged helix-like DNA-binding domain superfamily/Winged helix DNA-binding domain"/>
    <property type="match status" value="1"/>
</dbReference>
<dbReference type="SMART" id="SM00418">
    <property type="entry name" value="HTH_ARSR"/>
    <property type="match status" value="1"/>
</dbReference>
<dbReference type="STRING" id="31965.AWH51_14585"/>
<dbReference type="SUPFAM" id="SSF46785">
    <property type="entry name" value="Winged helix' DNA-binding domain"/>
    <property type="match status" value="1"/>
</dbReference>
<accession>A0A154UZ96</accession>
<evidence type="ECO:0000313" key="7">
    <source>
        <dbReference type="Proteomes" id="UP000076218"/>
    </source>
</evidence>
<evidence type="ECO:0000256" key="4">
    <source>
        <dbReference type="SAM" id="MobiDB-lite"/>
    </source>
</evidence>
<dbReference type="PANTHER" id="PTHR33154:SF33">
    <property type="entry name" value="TRANSCRIPTIONAL REPRESSOR SDPR"/>
    <property type="match status" value="1"/>
</dbReference>
<dbReference type="CDD" id="cd00090">
    <property type="entry name" value="HTH_ARSR"/>
    <property type="match status" value="1"/>
</dbReference>
<sequence length="183" mass="19312">MADIFDVVSDPTRRDLLRVLLDRRAVPEAPTGEISVSELVQTLGISQPTVSKHLRVLRDIGLVSVREEGQHRYYRLEPAPLEALEAWVAPFAAADRVAGGAVDDGHADPDTGLLGGGLSADPDGDGEHDPAGYPFAASLGRIWADTRYQAAAAVHDATRVAGSAGQASLGRLRGRKAGNSRDA</sequence>
<dbReference type="RefSeq" id="WP_063072443.1">
    <property type="nucleotide sequence ID" value="NZ_LQXA01000047.1"/>
</dbReference>
<feature type="region of interest" description="Disordered" evidence="4">
    <location>
        <begin position="159"/>
        <end position="183"/>
    </location>
</feature>
<dbReference type="GO" id="GO:0003677">
    <property type="term" value="F:DNA binding"/>
    <property type="evidence" value="ECO:0007669"/>
    <property type="project" value="UniProtKB-KW"/>
</dbReference>
<protein>
    <submittedName>
        <fullName evidence="6">ArsR family transcriptional regulator</fullName>
    </submittedName>
</protein>
<dbReference type="Pfam" id="PF12840">
    <property type="entry name" value="HTH_20"/>
    <property type="match status" value="1"/>
</dbReference>
<dbReference type="PROSITE" id="PS50987">
    <property type="entry name" value="HTH_ARSR_2"/>
    <property type="match status" value="1"/>
</dbReference>
<dbReference type="OrthoDB" id="3628603at2"/>
<evidence type="ECO:0000256" key="2">
    <source>
        <dbReference type="ARBA" id="ARBA00023125"/>
    </source>
</evidence>
<dbReference type="AlphaFoldDB" id="A0A154UZ96"/>
<dbReference type="InterPro" id="IPR036390">
    <property type="entry name" value="WH_DNA-bd_sf"/>
</dbReference>
<dbReference type="NCBIfam" id="NF033788">
    <property type="entry name" value="HTH_metalloreg"/>
    <property type="match status" value="1"/>
</dbReference>
<name>A0A154UZ96_9MICO</name>
<dbReference type="GO" id="GO:0003700">
    <property type="term" value="F:DNA-binding transcription factor activity"/>
    <property type="evidence" value="ECO:0007669"/>
    <property type="project" value="InterPro"/>
</dbReference>
<proteinExistence type="predicted"/>
<feature type="compositionally biased region" description="Basic residues" evidence="4">
    <location>
        <begin position="172"/>
        <end position="183"/>
    </location>
</feature>
<gene>
    <name evidence="6" type="ORF">AWH51_14585</name>
</gene>
<dbReference type="PANTHER" id="PTHR33154">
    <property type="entry name" value="TRANSCRIPTIONAL REGULATOR, ARSR FAMILY"/>
    <property type="match status" value="1"/>
</dbReference>
<comment type="caution">
    <text evidence="6">The sequence shown here is derived from an EMBL/GenBank/DDBJ whole genome shotgun (WGS) entry which is preliminary data.</text>
</comment>
<dbReference type="InterPro" id="IPR036388">
    <property type="entry name" value="WH-like_DNA-bd_sf"/>
</dbReference>
<evidence type="ECO:0000259" key="5">
    <source>
        <dbReference type="PROSITE" id="PS50987"/>
    </source>
</evidence>
<organism evidence="6 7">
    <name type="scientific">Clavibacter tessellarius</name>
    <dbReference type="NCBI Taxonomy" id="31965"/>
    <lineage>
        <taxon>Bacteria</taxon>
        <taxon>Bacillati</taxon>
        <taxon>Actinomycetota</taxon>
        <taxon>Actinomycetes</taxon>
        <taxon>Micrococcales</taxon>
        <taxon>Microbacteriaceae</taxon>
        <taxon>Clavibacter</taxon>
    </lineage>
</organism>
<evidence type="ECO:0000313" key="6">
    <source>
        <dbReference type="EMBL" id="KZC94274.1"/>
    </source>
</evidence>
<evidence type="ECO:0000256" key="3">
    <source>
        <dbReference type="ARBA" id="ARBA00023163"/>
    </source>
</evidence>
<reference evidence="6 7" key="1">
    <citation type="submission" date="2016-01" db="EMBL/GenBank/DDBJ databases">
        <title>Draft genome sequence of Clavibacter michiganensis subsp. tessellarius DOAB 609.</title>
        <authorList>
            <person name="Tambong J.T."/>
        </authorList>
    </citation>
    <scope>NUCLEOTIDE SEQUENCE [LARGE SCALE GENOMIC DNA]</scope>
    <source>
        <strain evidence="6 7">DOAB 609</strain>
    </source>
</reference>
<feature type="domain" description="HTH arsR-type" evidence="5">
    <location>
        <begin position="1"/>
        <end position="96"/>
    </location>
</feature>
<keyword evidence="2" id="KW-0238">DNA-binding</keyword>
<dbReference type="Proteomes" id="UP000076218">
    <property type="component" value="Unassembled WGS sequence"/>
</dbReference>
<keyword evidence="1" id="KW-0805">Transcription regulation</keyword>
<dbReference type="InterPro" id="IPR011991">
    <property type="entry name" value="ArsR-like_HTH"/>
</dbReference>
<feature type="region of interest" description="Disordered" evidence="4">
    <location>
        <begin position="102"/>
        <end position="132"/>
    </location>
</feature>
<dbReference type="InterPro" id="IPR001845">
    <property type="entry name" value="HTH_ArsR_DNA-bd_dom"/>
</dbReference>
<dbReference type="EMBL" id="LQXA01000047">
    <property type="protein sequence ID" value="KZC94274.1"/>
    <property type="molecule type" value="Genomic_DNA"/>
</dbReference>
<dbReference type="InterPro" id="IPR051081">
    <property type="entry name" value="HTH_MetalResp_TranReg"/>
</dbReference>
<evidence type="ECO:0000256" key="1">
    <source>
        <dbReference type="ARBA" id="ARBA00023015"/>
    </source>
</evidence>